<dbReference type="PANTHER" id="PTHR42648:SF32">
    <property type="entry name" value="RIBONUCLEASE H-LIKE DOMAIN, GAG-PRE-INTEGRASE DOMAIN PROTEIN-RELATED"/>
    <property type="match status" value="1"/>
</dbReference>
<dbReference type="PANTHER" id="PTHR42648">
    <property type="entry name" value="TRANSPOSASE, PUTATIVE-RELATED"/>
    <property type="match status" value="1"/>
</dbReference>
<dbReference type="InterPro" id="IPR039537">
    <property type="entry name" value="Retrotran_Ty1/copia-like"/>
</dbReference>
<dbReference type="Proteomes" id="UP001151760">
    <property type="component" value="Unassembled WGS sequence"/>
</dbReference>
<sequence length="495" mass="55764">MLPLGEEPEEEELLVKELLKLMCDKKNSVLFTDTACFAMSPDFKLPDESQVLLKVPRKNNMYNVDMKNIIPKESLTCLVAKATLDELMLWHRRLSHINFKTINKLVKDNLVRGLPAKHFENDQTCVACLKGKQHKASCKSKIQNSITQLLFMLHMDLFGPTFVSNLMNKKYCLVVTDDYNRFTWVLFLASKDETSGILKNFITKIENLVDKKVKIIRCDNETEFKNRVMNEFCEKKGIKRKFSVARIPQQNGVAERRNRILIEATRTMLADSKLPTTFWAKAVNTACYVQNMVIIVKPHNKTPYELFRGRNPALSFMRPFGSCDGPKWFFDIDSLTKSMNYVPVVAGTNSNDFAGSEESNGAGHTSKETEFSQDYIVMPLWKDLSMFDYSSKNSSNDEPQPSSNAEKKDDEGVSKASGFSNQEQPESSTLNINTAGLSINTASANFKTGSQNINTVSPTVITTRSNHSQNASDLFSLGISATIEATYADLFGDET</sequence>
<dbReference type="PROSITE" id="PS50994">
    <property type="entry name" value="INTEGRASE"/>
    <property type="match status" value="1"/>
</dbReference>
<keyword evidence="4" id="KW-1185">Reference proteome</keyword>
<dbReference type="EMBL" id="BQNB010018571">
    <property type="protein sequence ID" value="GJT75869.1"/>
    <property type="molecule type" value="Genomic_DNA"/>
</dbReference>
<evidence type="ECO:0000313" key="4">
    <source>
        <dbReference type="Proteomes" id="UP001151760"/>
    </source>
</evidence>
<accession>A0ABQ5GKL5</accession>
<dbReference type="InterPro" id="IPR025724">
    <property type="entry name" value="GAG-pre-integrase_dom"/>
</dbReference>
<feature type="domain" description="Integrase catalytic" evidence="2">
    <location>
        <begin position="143"/>
        <end position="311"/>
    </location>
</feature>
<evidence type="ECO:0000259" key="2">
    <source>
        <dbReference type="PROSITE" id="PS50994"/>
    </source>
</evidence>
<organism evidence="3 4">
    <name type="scientific">Tanacetum coccineum</name>
    <dbReference type="NCBI Taxonomy" id="301880"/>
    <lineage>
        <taxon>Eukaryota</taxon>
        <taxon>Viridiplantae</taxon>
        <taxon>Streptophyta</taxon>
        <taxon>Embryophyta</taxon>
        <taxon>Tracheophyta</taxon>
        <taxon>Spermatophyta</taxon>
        <taxon>Magnoliopsida</taxon>
        <taxon>eudicotyledons</taxon>
        <taxon>Gunneridae</taxon>
        <taxon>Pentapetalae</taxon>
        <taxon>asterids</taxon>
        <taxon>campanulids</taxon>
        <taxon>Asterales</taxon>
        <taxon>Asteraceae</taxon>
        <taxon>Asteroideae</taxon>
        <taxon>Anthemideae</taxon>
        <taxon>Anthemidinae</taxon>
        <taxon>Tanacetum</taxon>
    </lineage>
</organism>
<dbReference type="InterPro" id="IPR012337">
    <property type="entry name" value="RNaseH-like_sf"/>
</dbReference>
<comment type="caution">
    <text evidence="3">The sequence shown here is derived from an EMBL/GenBank/DDBJ whole genome shotgun (WGS) entry which is preliminary data.</text>
</comment>
<proteinExistence type="predicted"/>
<dbReference type="Pfam" id="PF00665">
    <property type="entry name" value="rve"/>
    <property type="match status" value="1"/>
</dbReference>
<dbReference type="Gene3D" id="3.30.420.10">
    <property type="entry name" value="Ribonuclease H-like superfamily/Ribonuclease H"/>
    <property type="match status" value="1"/>
</dbReference>
<reference evidence="3" key="2">
    <citation type="submission" date="2022-01" db="EMBL/GenBank/DDBJ databases">
        <authorList>
            <person name="Yamashiro T."/>
            <person name="Shiraishi A."/>
            <person name="Satake H."/>
            <person name="Nakayama K."/>
        </authorList>
    </citation>
    <scope>NUCLEOTIDE SEQUENCE</scope>
</reference>
<evidence type="ECO:0000256" key="1">
    <source>
        <dbReference type="SAM" id="MobiDB-lite"/>
    </source>
</evidence>
<name>A0ABQ5GKL5_9ASTR</name>
<feature type="compositionally biased region" description="Polar residues" evidence="1">
    <location>
        <begin position="417"/>
        <end position="429"/>
    </location>
</feature>
<feature type="compositionally biased region" description="Polar residues" evidence="1">
    <location>
        <begin position="390"/>
        <end position="404"/>
    </location>
</feature>
<dbReference type="InterPro" id="IPR001584">
    <property type="entry name" value="Integrase_cat-core"/>
</dbReference>
<evidence type="ECO:0000313" key="3">
    <source>
        <dbReference type="EMBL" id="GJT75869.1"/>
    </source>
</evidence>
<gene>
    <name evidence="3" type="ORF">Tco_1042594</name>
</gene>
<protein>
    <submittedName>
        <fullName evidence="3">Ribonuclease H-like domain-containing protein</fullName>
    </submittedName>
</protein>
<reference evidence="3" key="1">
    <citation type="journal article" date="2022" name="Int. J. Mol. Sci.">
        <title>Draft Genome of Tanacetum Coccineum: Genomic Comparison of Closely Related Tanacetum-Family Plants.</title>
        <authorList>
            <person name="Yamashiro T."/>
            <person name="Shiraishi A."/>
            <person name="Nakayama K."/>
            <person name="Satake H."/>
        </authorList>
    </citation>
    <scope>NUCLEOTIDE SEQUENCE</scope>
</reference>
<dbReference type="Pfam" id="PF13976">
    <property type="entry name" value="gag_pre-integrs"/>
    <property type="match status" value="1"/>
</dbReference>
<dbReference type="InterPro" id="IPR036397">
    <property type="entry name" value="RNaseH_sf"/>
</dbReference>
<feature type="region of interest" description="Disordered" evidence="1">
    <location>
        <begin position="390"/>
        <end position="429"/>
    </location>
</feature>
<dbReference type="SUPFAM" id="SSF53098">
    <property type="entry name" value="Ribonuclease H-like"/>
    <property type="match status" value="1"/>
</dbReference>